<evidence type="ECO:0000313" key="6">
    <source>
        <dbReference type="EMBL" id="KAB7498176.1"/>
    </source>
</evidence>
<dbReference type="Pfam" id="PF00002">
    <property type="entry name" value="7tm_2"/>
    <property type="match status" value="1"/>
</dbReference>
<keyword evidence="3 5" id="KW-1133">Transmembrane helix</keyword>
<proteinExistence type="predicted"/>
<evidence type="ECO:0000256" key="3">
    <source>
        <dbReference type="ARBA" id="ARBA00022989"/>
    </source>
</evidence>
<dbReference type="AlphaFoldDB" id="A0A5N5SVC8"/>
<protein>
    <submittedName>
        <fullName evidence="6">Putative G-protein coupled receptor Mth-like 3</fullName>
    </submittedName>
</protein>
<evidence type="ECO:0000313" key="7">
    <source>
        <dbReference type="Proteomes" id="UP000326759"/>
    </source>
</evidence>
<evidence type="ECO:0000256" key="2">
    <source>
        <dbReference type="ARBA" id="ARBA00022692"/>
    </source>
</evidence>
<dbReference type="OrthoDB" id="6082634at2759"/>
<dbReference type="InterPro" id="IPR000832">
    <property type="entry name" value="GPCR_2_secretin-like"/>
</dbReference>
<dbReference type="EMBL" id="SEYY01019511">
    <property type="protein sequence ID" value="KAB7498176.1"/>
    <property type="molecule type" value="Genomic_DNA"/>
</dbReference>
<dbReference type="GO" id="GO:0004930">
    <property type="term" value="F:G protein-coupled receptor activity"/>
    <property type="evidence" value="ECO:0007669"/>
    <property type="project" value="InterPro"/>
</dbReference>
<keyword evidence="2 5" id="KW-0812">Transmembrane</keyword>
<dbReference type="InterPro" id="IPR052808">
    <property type="entry name" value="GPCR_Mth-like"/>
</dbReference>
<keyword evidence="7" id="KW-1185">Reference proteome</keyword>
<keyword evidence="6" id="KW-0675">Receptor</keyword>
<gene>
    <name evidence="6" type="primary">mthl3_3</name>
    <name evidence="6" type="ORF">Anas_04381</name>
</gene>
<dbReference type="Proteomes" id="UP000326759">
    <property type="component" value="Unassembled WGS sequence"/>
</dbReference>
<feature type="transmembrane region" description="Helical" evidence="5">
    <location>
        <begin position="182"/>
        <end position="203"/>
    </location>
</feature>
<dbReference type="PANTHER" id="PTHR46953:SF1">
    <property type="entry name" value="G-PROTEIN COUPLED RECEPTOR MTH-LIKE 1-RELATED"/>
    <property type="match status" value="1"/>
</dbReference>
<reference evidence="6 7" key="1">
    <citation type="journal article" date="2019" name="PLoS Biol.">
        <title>Sex chromosomes control vertical transmission of feminizing Wolbachia symbionts in an isopod.</title>
        <authorList>
            <person name="Becking T."/>
            <person name="Chebbi M.A."/>
            <person name="Giraud I."/>
            <person name="Moumen B."/>
            <person name="Laverre T."/>
            <person name="Caubet Y."/>
            <person name="Peccoud J."/>
            <person name="Gilbert C."/>
            <person name="Cordaux R."/>
        </authorList>
    </citation>
    <scope>NUCLEOTIDE SEQUENCE [LARGE SCALE GENOMIC DNA]</scope>
    <source>
        <strain evidence="6">ANa2</strain>
        <tissue evidence="6">Whole body excluding digestive tract and cuticle</tissue>
    </source>
</reference>
<accession>A0A5N5SVC8</accession>
<dbReference type="Gene3D" id="1.20.1070.10">
    <property type="entry name" value="Rhodopsin 7-helix transmembrane proteins"/>
    <property type="match status" value="1"/>
</dbReference>
<evidence type="ECO:0000256" key="4">
    <source>
        <dbReference type="ARBA" id="ARBA00023136"/>
    </source>
</evidence>
<feature type="transmembrane region" description="Helical" evidence="5">
    <location>
        <begin position="215"/>
        <end position="236"/>
    </location>
</feature>
<feature type="transmembrane region" description="Helical" evidence="5">
    <location>
        <begin position="152"/>
        <end position="170"/>
    </location>
</feature>
<name>A0A5N5SVC8_9CRUS</name>
<evidence type="ECO:0000256" key="1">
    <source>
        <dbReference type="ARBA" id="ARBA00004141"/>
    </source>
</evidence>
<dbReference type="PANTHER" id="PTHR46953">
    <property type="entry name" value="G-PROTEIN COUPLED RECEPTOR MTH-LIKE 1-RELATED"/>
    <property type="match status" value="1"/>
</dbReference>
<sequence>MGISAIFLAATFIIYCLVNELQDLLGKSFMCSIITLCFSKVFGVIGRTISNRLSLAQCISVGMLMHLGFLLAFFWLNVISLILFVSVWWFTFGSIYAFGIPCLIMILIMIHDFTNQFDNSAVPKPGFGVASCGFTNRGAQVVYFYAPISILLGINLVLFCASACRLFLLSKQSSAFVFQFNHYLKLLVLMGIPWIFEVLSFFFSKKDDLSTATFIWLAFDIFNSLQGVIIFIVFACRRAVFARVSETVCGSDYARKKYPDVFLQHANEETNDVYTQHDLRLMEAETRS</sequence>
<feature type="transmembrane region" description="Helical" evidence="5">
    <location>
        <begin position="95"/>
        <end position="114"/>
    </location>
</feature>
<feature type="transmembrane region" description="Helical" evidence="5">
    <location>
        <begin position="28"/>
        <end position="46"/>
    </location>
</feature>
<feature type="transmembrane region" description="Helical" evidence="5">
    <location>
        <begin position="67"/>
        <end position="89"/>
    </location>
</feature>
<dbReference type="GO" id="GO:0016020">
    <property type="term" value="C:membrane"/>
    <property type="evidence" value="ECO:0007669"/>
    <property type="project" value="UniProtKB-SubCell"/>
</dbReference>
<keyword evidence="4 5" id="KW-0472">Membrane</keyword>
<comment type="subcellular location">
    <subcellularLocation>
        <location evidence="1">Membrane</location>
        <topology evidence="1">Multi-pass membrane protein</topology>
    </subcellularLocation>
</comment>
<evidence type="ECO:0000256" key="5">
    <source>
        <dbReference type="SAM" id="Phobius"/>
    </source>
</evidence>
<comment type="caution">
    <text evidence="6">The sequence shown here is derived from an EMBL/GenBank/DDBJ whole genome shotgun (WGS) entry which is preliminary data.</text>
</comment>
<dbReference type="CDD" id="cd15039">
    <property type="entry name" value="7tmB3_Methuselah-like"/>
    <property type="match status" value="1"/>
</dbReference>
<organism evidence="6 7">
    <name type="scientific">Armadillidium nasatum</name>
    <dbReference type="NCBI Taxonomy" id="96803"/>
    <lineage>
        <taxon>Eukaryota</taxon>
        <taxon>Metazoa</taxon>
        <taxon>Ecdysozoa</taxon>
        <taxon>Arthropoda</taxon>
        <taxon>Crustacea</taxon>
        <taxon>Multicrustacea</taxon>
        <taxon>Malacostraca</taxon>
        <taxon>Eumalacostraca</taxon>
        <taxon>Peracarida</taxon>
        <taxon>Isopoda</taxon>
        <taxon>Oniscidea</taxon>
        <taxon>Crinocheta</taxon>
        <taxon>Armadillidiidae</taxon>
        <taxon>Armadillidium</taxon>
    </lineage>
</organism>